<gene>
    <name evidence="6" type="ORF">IPJ48_15755</name>
</gene>
<evidence type="ECO:0000313" key="6">
    <source>
        <dbReference type="EMBL" id="MBK7424410.1"/>
    </source>
</evidence>
<dbReference type="InterPro" id="IPR020892">
    <property type="entry name" value="Cyclophilin-type_PPIase_CS"/>
</dbReference>
<feature type="signal peptide" evidence="4">
    <location>
        <begin position="1"/>
        <end position="20"/>
    </location>
</feature>
<name>A0A9D7FFY2_9RHOO</name>
<feature type="chain" id="PRO_5039759686" description="Peptidyl-prolyl cis-trans isomerase" evidence="4">
    <location>
        <begin position="21"/>
        <end position="187"/>
    </location>
</feature>
<dbReference type="PROSITE" id="PS00170">
    <property type="entry name" value="CSA_PPIASE_1"/>
    <property type="match status" value="1"/>
</dbReference>
<comment type="caution">
    <text evidence="6">The sequence shown here is derived from an EMBL/GenBank/DDBJ whole genome shotgun (WGS) entry which is preliminary data.</text>
</comment>
<comment type="function">
    <text evidence="4">PPIases accelerate the folding of proteins. It catalyzes the cis-trans isomerization of proline imidic peptide bonds in oligopeptides.</text>
</comment>
<dbReference type="Gene3D" id="2.40.100.10">
    <property type="entry name" value="Cyclophilin-like"/>
    <property type="match status" value="1"/>
</dbReference>
<dbReference type="PRINTS" id="PR00153">
    <property type="entry name" value="CSAPPISMRASE"/>
</dbReference>
<dbReference type="InterPro" id="IPR044665">
    <property type="entry name" value="E_coli_cyclophilin_A-like"/>
</dbReference>
<keyword evidence="2 4" id="KW-0697">Rotamase</keyword>
<protein>
    <recommendedName>
        <fullName evidence="4">Peptidyl-prolyl cis-trans isomerase</fullName>
        <shortName evidence="4">PPIase</shortName>
        <ecNumber evidence="4">5.2.1.8</ecNumber>
    </recommendedName>
</protein>
<comment type="similarity">
    <text evidence="1 4">Belongs to the cyclophilin-type PPIase family.</text>
</comment>
<dbReference type="PROSITE" id="PS51257">
    <property type="entry name" value="PROKAR_LIPOPROTEIN"/>
    <property type="match status" value="1"/>
</dbReference>
<feature type="domain" description="PPIase cyclophilin-type" evidence="5">
    <location>
        <begin position="27"/>
        <end position="182"/>
    </location>
</feature>
<dbReference type="PROSITE" id="PS50072">
    <property type="entry name" value="CSA_PPIASE_2"/>
    <property type="match status" value="1"/>
</dbReference>
<evidence type="ECO:0000256" key="1">
    <source>
        <dbReference type="ARBA" id="ARBA00007365"/>
    </source>
</evidence>
<accession>A0A9D7FFY2</accession>
<proteinExistence type="inferred from homology"/>
<keyword evidence="4" id="KW-0732">Signal</keyword>
<dbReference type="GO" id="GO:0003755">
    <property type="term" value="F:peptidyl-prolyl cis-trans isomerase activity"/>
    <property type="evidence" value="ECO:0007669"/>
    <property type="project" value="UniProtKB-UniRule"/>
</dbReference>
<dbReference type="CDD" id="cd01920">
    <property type="entry name" value="cyclophilin_EcCYP_like"/>
    <property type="match status" value="1"/>
</dbReference>
<evidence type="ECO:0000256" key="2">
    <source>
        <dbReference type="ARBA" id="ARBA00023110"/>
    </source>
</evidence>
<dbReference type="Proteomes" id="UP000886602">
    <property type="component" value="Unassembled WGS sequence"/>
</dbReference>
<keyword evidence="3 4" id="KW-0413">Isomerase</keyword>
<reference evidence="6" key="1">
    <citation type="submission" date="2020-10" db="EMBL/GenBank/DDBJ databases">
        <title>Connecting structure to function with the recovery of over 1000 high-quality activated sludge metagenome-assembled genomes encoding full-length rRNA genes using long-read sequencing.</title>
        <authorList>
            <person name="Singleton C.M."/>
            <person name="Petriglieri F."/>
            <person name="Kristensen J.M."/>
            <person name="Kirkegaard R.H."/>
            <person name="Michaelsen T.Y."/>
            <person name="Andersen M.H."/>
            <person name="Karst S.M."/>
            <person name="Dueholm M.S."/>
            <person name="Nielsen P.H."/>
            <person name="Albertsen M."/>
        </authorList>
    </citation>
    <scope>NUCLEOTIDE SEQUENCE</scope>
    <source>
        <strain evidence="6">EsbW_18-Q3-R4-48_MAXAC.044</strain>
    </source>
</reference>
<comment type="catalytic activity">
    <reaction evidence="4">
        <text>[protein]-peptidylproline (omega=180) = [protein]-peptidylproline (omega=0)</text>
        <dbReference type="Rhea" id="RHEA:16237"/>
        <dbReference type="Rhea" id="RHEA-COMP:10747"/>
        <dbReference type="Rhea" id="RHEA-COMP:10748"/>
        <dbReference type="ChEBI" id="CHEBI:83833"/>
        <dbReference type="ChEBI" id="CHEBI:83834"/>
        <dbReference type="EC" id="5.2.1.8"/>
    </reaction>
</comment>
<evidence type="ECO:0000313" key="7">
    <source>
        <dbReference type="Proteomes" id="UP000886602"/>
    </source>
</evidence>
<dbReference type="PANTHER" id="PTHR43246">
    <property type="entry name" value="PEPTIDYL-PROLYL CIS-TRANS ISOMERASE CYP38, CHLOROPLASTIC"/>
    <property type="match status" value="1"/>
</dbReference>
<dbReference type="EC" id="5.2.1.8" evidence="4"/>
<dbReference type="InterPro" id="IPR002130">
    <property type="entry name" value="Cyclophilin-type_PPIase_dom"/>
</dbReference>
<dbReference type="Pfam" id="PF00160">
    <property type="entry name" value="Pro_isomerase"/>
    <property type="match status" value="1"/>
</dbReference>
<evidence type="ECO:0000259" key="5">
    <source>
        <dbReference type="PROSITE" id="PS50072"/>
    </source>
</evidence>
<organism evidence="6 7">
    <name type="scientific">Candidatus Propionivibrio dominans</name>
    <dbReference type="NCBI Taxonomy" id="2954373"/>
    <lineage>
        <taxon>Bacteria</taxon>
        <taxon>Pseudomonadati</taxon>
        <taxon>Pseudomonadota</taxon>
        <taxon>Betaproteobacteria</taxon>
        <taxon>Rhodocyclales</taxon>
        <taxon>Rhodocyclaceae</taxon>
        <taxon>Propionivibrio</taxon>
    </lineage>
</organism>
<dbReference type="GO" id="GO:0006457">
    <property type="term" value="P:protein folding"/>
    <property type="evidence" value="ECO:0007669"/>
    <property type="project" value="InterPro"/>
</dbReference>
<dbReference type="InterPro" id="IPR029000">
    <property type="entry name" value="Cyclophilin-like_dom_sf"/>
</dbReference>
<evidence type="ECO:0000256" key="3">
    <source>
        <dbReference type="ARBA" id="ARBA00023235"/>
    </source>
</evidence>
<dbReference type="AlphaFoldDB" id="A0A9D7FFY2"/>
<dbReference type="EMBL" id="JADJNC010000030">
    <property type="protein sequence ID" value="MBK7424410.1"/>
    <property type="molecule type" value="Genomic_DNA"/>
</dbReference>
<sequence>MFKQLAMISAGLMLSLAACAAPSVEMQTSMGTIVIELDSEKAPKTVQNFLQYARDGYYTDTIFHRVIDGFMIQGGGFTRGLEQKPTSKSVENEGKNGLKNVRGTIAMARTSDPHSATAQFFINHKDNAMLDYPSRDGWGYAVFGKVVQGMDVVDKIAKVPTGSRAMHQNVPVEPVVIQSVKIISDKK</sequence>
<dbReference type="SUPFAM" id="SSF50891">
    <property type="entry name" value="Cyclophilin-like"/>
    <property type="match status" value="1"/>
</dbReference>
<evidence type="ECO:0000256" key="4">
    <source>
        <dbReference type="RuleBase" id="RU363019"/>
    </source>
</evidence>